<dbReference type="EMBL" id="ALBS01000086">
    <property type="protein sequence ID" value="EJT50850.1"/>
    <property type="molecule type" value="Genomic_DNA"/>
</dbReference>
<evidence type="ECO:0000313" key="3">
    <source>
        <dbReference type="Proteomes" id="UP000002748"/>
    </source>
</evidence>
<dbReference type="KEGG" id="tasa:A1Q1_08000"/>
<dbReference type="VEuPathDB" id="FungiDB:A1Q1_08000"/>
<evidence type="ECO:0000313" key="2">
    <source>
        <dbReference type="EMBL" id="EJT50850.1"/>
    </source>
</evidence>
<dbReference type="GeneID" id="25991512"/>
<feature type="compositionally biased region" description="Basic and acidic residues" evidence="1">
    <location>
        <begin position="68"/>
        <end position="90"/>
    </location>
</feature>
<accession>J4UH31</accession>
<gene>
    <name evidence="2" type="ORF">A1Q1_08000</name>
</gene>
<feature type="compositionally biased region" description="Basic and acidic residues" evidence="1">
    <location>
        <begin position="97"/>
        <end position="106"/>
    </location>
</feature>
<proteinExistence type="predicted"/>
<name>J4UH31_TRIAS</name>
<feature type="compositionally biased region" description="Basic and acidic residues" evidence="1">
    <location>
        <begin position="45"/>
        <end position="59"/>
    </location>
</feature>
<sequence>MFFGVGVAGRLPTRDRQCFLCLLADEQYPSLNLSFTPLQQSSRKTHGENRKRNDNEHPQRPVTDLELELCRKRQQADRPQPERDPADGADGRGTPRRRGDPEHRPEGGPGAGDCVHEGGADGQVRVDFRQPLNTDYPTSVSQPVSAACLLTGKADSRYTFDSRPLQSREGDKVQKLCRKLPNGSTSCIILGLETEKLFMTMQGQGYFCALPAEPNQTHMECVKIPK</sequence>
<dbReference type="Proteomes" id="UP000002748">
    <property type="component" value="Unassembled WGS sequence"/>
</dbReference>
<evidence type="ECO:0000256" key="1">
    <source>
        <dbReference type="SAM" id="MobiDB-lite"/>
    </source>
</evidence>
<organism evidence="2 3">
    <name type="scientific">Trichosporon asahii var. asahii (strain ATCC 90039 / CBS 2479 / JCM 2466 / KCTC 7840 / NBRC 103889/ NCYC 2677 / UAMH 7654)</name>
    <name type="common">Yeast</name>
    <dbReference type="NCBI Taxonomy" id="1186058"/>
    <lineage>
        <taxon>Eukaryota</taxon>
        <taxon>Fungi</taxon>
        <taxon>Dikarya</taxon>
        <taxon>Basidiomycota</taxon>
        <taxon>Agaricomycotina</taxon>
        <taxon>Tremellomycetes</taxon>
        <taxon>Trichosporonales</taxon>
        <taxon>Trichosporonaceae</taxon>
        <taxon>Trichosporon</taxon>
    </lineage>
</organism>
<dbReference type="AlphaFoldDB" id="J4UH31"/>
<dbReference type="OrthoDB" id="2558705at2759"/>
<comment type="caution">
    <text evidence="2">The sequence shown here is derived from an EMBL/GenBank/DDBJ whole genome shotgun (WGS) entry which is preliminary data.</text>
</comment>
<protein>
    <submittedName>
        <fullName evidence="2">Uncharacterized protein</fullName>
    </submittedName>
</protein>
<dbReference type="RefSeq" id="XP_014181661.1">
    <property type="nucleotide sequence ID" value="XM_014326186.1"/>
</dbReference>
<feature type="region of interest" description="Disordered" evidence="1">
    <location>
        <begin position="35"/>
        <end position="119"/>
    </location>
</feature>
<dbReference type="HOGENOM" id="CLU_1225529_0_0_1"/>
<reference evidence="2 3" key="1">
    <citation type="journal article" date="2012" name="Eukaryot. Cell">
        <title>Draft genome sequence of CBS 2479, the standard type strain of Trichosporon asahii.</title>
        <authorList>
            <person name="Yang R.Y."/>
            <person name="Li H.T."/>
            <person name="Zhu H."/>
            <person name="Zhou G.P."/>
            <person name="Wang M."/>
            <person name="Wang L."/>
        </authorList>
    </citation>
    <scope>NUCLEOTIDE SEQUENCE [LARGE SCALE GENOMIC DNA]</scope>
    <source>
        <strain evidence="3">ATCC 90039 / CBS 2479 / JCM 2466 / KCTC 7840 / NCYC 2677 / UAMH 7654</strain>
    </source>
</reference>